<evidence type="ECO:0000256" key="1">
    <source>
        <dbReference type="SAM" id="Phobius"/>
    </source>
</evidence>
<evidence type="ECO:0000313" key="2">
    <source>
        <dbReference type="EMBL" id="KAB7519445.1"/>
    </source>
</evidence>
<proteinExistence type="predicted"/>
<feature type="transmembrane region" description="Helical" evidence="1">
    <location>
        <begin position="88"/>
        <end position="106"/>
    </location>
</feature>
<reference evidence="2 3" key="1">
    <citation type="submission" date="2019-10" db="EMBL/GenBank/DDBJ databases">
        <title>Unraveling microbial dark matter from salterns through culturing: the case of the genus Halosegnis.</title>
        <authorList>
            <person name="Duran-Viseras A."/>
            <person name="Andrei A.-S."/>
            <person name="Vera-Gargallo B."/>
            <person name="Ghai R."/>
            <person name="Sanchez-Porro C."/>
            <person name="Ventosa A."/>
        </authorList>
    </citation>
    <scope>NUCLEOTIDE SEQUENCE [LARGE SCALE GENOMIC DNA]</scope>
    <source>
        <strain evidence="2 3">F19-13</strain>
    </source>
</reference>
<feature type="transmembrane region" description="Helical" evidence="1">
    <location>
        <begin position="199"/>
        <end position="216"/>
    </location>
</feature>
<feature type="transmembrane region" description="Helical" evidence="1">
    <location>
        <begin position="223"/>
        <end position="245"/>
    </location>
</feature>
<feature type="transmembrane region" description="Helical" evidence="1">
    <location>
        <begin position="152"/>
        <end position="169"/>
    </location>
</feature>
<feature type="transmembrane region" description="Helical" evidence="1">
    <location>
        <begin position="176"/>
        <end position="193"/>
    </location>
</feature>
<dbReference type="RefSeq" id="WP_152156081.1">
    <property type="nucleotide sequence ID" value="NZ_QMDY01000002.1"/>
</dbReference>
<accession>A0A5N5ULP5</accession>
<evidence type="ECO:0008006" key="4">
    <source>
        <dbReference type="Google" id="ProtNLM"/>
    </source>
</evidence>
<gene>
    <name evidence="2" type="ORF">DP108_04910</name>
</gene>
<feature type="transmembrane region" description="Helical" evidence="1">
    <location>
        <begin position="61"/>
        <end position="82"/>
    </location>
</feature>
<feature type="transmembrane region" description="Helical" evidence="1">
    <location>
        <begin position="299"/>
        <end position="318"/>
    </location>
</feature>
<dbReference type="Proteomes" id="UP000326207">
    <property type="component" value="Unassembled WGS sequence"/>
</dbReference>
<feature type="transmembrane region" description="Helical" evidence="1">
    <location>
        <begin position="7"/>
        <end position="24"/>
    </location>
</feature>
<keyword evidence="1" id="KW-1133">Transmembrane helix</keyword>
<feature type="transmembrane region" description="Helical" evidence="1">
    <location>
        <begin position="36"/>
        <end position="54"/>
    </location>
</feature>
<feature type="transmembrane region" description="Helical" evidence="1">
    <location>
        <begin position="339"/>
        <end position="355"/>
    </location>
</feature>
<keyword evidence="1" id="KW-0812">Transmembrane</keyword>
<dbReference type="AlphaFoldDB" id="A0A5N5ULP5"/>
<comment type="caution">
    <text evidence="2">The sequence shown here is derived from an EMBL/GenBank/DDBJ whole genome shotgun (WGS) entry which is preliminary data.</text>
</comment>
<name>A0A5N5ULP5_9EURY</name>
<protein>
    <recommendedName>
        <fullName evidence="4">O-antigen polymerase</fullName>
    </recommendedName>
</protein>
<keyword evidence="1" id="KW-0472">Membrane</keyword>
<dbReference type="EMBL" id="QMDY01000002">
    <property type="protein sequence ID" value="KAB7519445.1"/>
    <property type="molecule type" value="Genomic_DNA"/>
</dbReference>
<sequence>MTYLERLANYSVVFALIFSPFWFHNLWGVNLGIQDIFLLVAFCALFVVSGEFPITPDRQSFLAIIVFLLSVAASVVVSNVSLDSLLGLFQYILIFIVTIPTAITVFRNEKYRYIGIMGLWLSLNLMLIWAAYESLSIERLRWVALLFSNQNQLFWLISSATILNMGILSDSTKDRLLRVLSAGLVPIGIYMVIGGKTLSAILALGIGAWILGCYLSRHKPVVLRAYLLVSIFMCLIGVVFVALQWEWVYIQGSLGARFRQYSIALQSGTLHQPFGIGLDAQIPLRGGFIENISIHNFFLAYYLEIGFIGALSFTFILLQWCRSVLIPGLSASHLRTSEVSILAIFAAGIVIMLVQPVPVNRYWWLIFSLSWGIVMPSI</sequence>
<evidence type="ECO:0000313" key="3">
    <source>
        <dbReference type="Proteomes" id="UP000326207"/>
    </source>
</evidence>
<organism evidence="2 3">
    <name type="scientific">Halosegnis rubeus</name>
    <dbReference type="NCBI Taxonomy" id="2212850"/>
    <lineage>
        <taxon>Archaea</taxon>
        <taxon>Methanobacteriati</taxon>
        <taxon>Methanobacteriota</taxon>
        <taxon>Stenosarchaea group</taxon>
        <taxon>Halobacteria</taxon>
        <taxon>Halobacteriales</taxon>
        <taxon>Natronomonadaceae</taxon>
        <taxon>Halosegnis</taxon>
    </lineage>
</organism>
<feature type="transmembrane region" description="Helical" evidence="1">
    <location>
        <begin position="113"/>
        <end position="132"/>
    </location>
</feature>